<dbReference type="EMBL" id="JBHMBC010000006">
    <property type="protein sequence ID" value="MFB9818364.1"/>
    <property type="molecule type" value="Genomic_DNA"/>
</dbReference>
<reference evidence="1 2" key="1">
    <citation type="submission" date="2024-09" db="EMBL/GenBank/DDBJ databases">
        <authorList>
            <person name="Sun Q."/>
            <person name="Mori K."/>
        </authorList>
    </citation>
    <scope>NUCLEOTIDE SEQUENCE [LARGE SCALE GENOMIC DNA]</scope>
    <source>
        <strain evidence="1 2">JCM 1334</strain>
    </source>
</reference>
<accession>A0ABV5XUJ3</accession>
<keyword evidence="2" id="KW-1185">Reference proteome</keyword>
<dbReference type="RefSeq" id="WP_376940449.1">
    <property type="nucleotide sequence ID" value="NZ_JBHMBC010000006.1"/>
</dbReference>
<name>A0ABV5XUJ3_ARTRM</name>
<comment type="caution">
    <text evidence="1">The sequence shown here is derived from an EMBL/GenBank/DDBJ whole genome shotgun (WGS) entry which is preliminary data.</text>
</comment>
<protein>
    <submittedName>
        <fullName evidence="1">Uncharacterized protein</fullName>
    </submittedName>
</protein>
<gene>
    <name evidence="1" type="ORF">ACFFP1_02500</name>
</gene>
<organism evidence="1 2">
    <name type="scientific">Arthrobacter ramosus</name>
    <dbReference type="NCBI Taxonomy" id="1672"/>
    <lineage>
        <taxon>Bacteria</taxon>
        <taxon>Bacillati</taxon>
        <taxon>Actinomycetota</taxon>
        <taxon>Actinomycetes</taxon>
        <taxon>Micrococcales</taxon>
        <taxon>Micrococcaceae</taxon>
        <taxon>Arthrobacter</taxon>
    </lineage>
</organism>
<sequence length="61" mass="6798">STHSGRKEAFRPETQQIRAEGLRNFGLGPAPMMPTRTFFVVISAELHSEWVGWRASVLKGA</sequence>
<proteinExistence type="predicted"/>
<evidence type="ECO:0000313" key="2">
    <source>
        <dbReference type="Proteomes" id="UP001589702"/>
    </source>
</evidence>
<dbReference type="Proteomes" id="UP001589702">
    <property type="component" value="Unassembled WGS sequence"/>
</dbReference>
<evidence type="ECO:0000313" key="1">
    <source>
        <dbReference type="EMBL" id="MFB9818364.1"/>
    </source>
</evidence>
<feature type="non-terminal residue" evidence="1">
    <location>
        <position position="1"/>
    </location>
</feature>